<dbReference type="Pfam" id="PF12066">
    <property type="entry name" value="SERRATE_Ars2_N"/>
    <property type="match status" value="1"/>
</dbReference>
<evidence type="ECO:0000256" key="1">
    <source>
        <dbReference type="ARBA" id="ARBA00004123"/>
    </source>
</evidence>
<dbReference type="PROSITE" id="PS00028">
    <property type="entry name" value="ZINC_FINGER_C2H2_1"/>
    <property type="match status" value="1"/>
</dbReference>
<evidence type="ECO:0000256" key="4">
    <source>
        <dbReference type="PROSITE-ProRule" id="PRU00042"/>
    </source>
</evidence>
<dbReference type="AlphaFoldDB" id="A0AAD5E973"/>
<comment type="subcellular location">
    <subcellularLocation>
        <location evidence="1">Nucleus</location>
    </subcellularLocation>
</comment>
<comment type="similarity">
    <text evidence="2">Belongs to the ARS2 family.</text>
</comment>
<reference evidence="7" key="1">
    <citation type="submission" date="2021-06" db="EMBL/GenBank/DDBJ databases">
        <authorList>
            <consortium name="DOE Joint Genome Institute"/>
            <person name="Mondo S.J."/>
            <person name="Amses K.R."/>
            <person name="Simmons D.R."/>
            <person name="Longcore J.E."/>
            <person name="Seto K."/>
            <person name="Alves G.H."/>
            <person name="Bonds A.E."/>
            <person name="Quandt C.A."/>
            <person name="Davis W.J."/>
            <person name="Chang Y."/>
            <person name="Letcher P.M."/>
            <person name="Powell M.J."/>
            <person name="Kuo A."/>
            <person name="Labutti K."/>
            <person name="Pangilinan J."/>
            <person name="Andreopoulos W."/>
            <person name="Tritt A."/>
            <person name="Riley R."/>
            <person name="Hundley H."/>
            <person name="Johnson J."/>
            <person name="Lipzen A."/>
            <person name="Barry K."/>
            <person name="Berbee M.L."/>
            <person name="Buchler N.E."/>
            <person name="Grigoriev I.V."/>
            <person name="Spatafora J.W."/>
            <person name="Stajich J.E."/>
            <person name="James T.Y."/>
        </authorList>
    </citation>
    <scope>NUCLEOTIDE SEQUENCE</scope>
    <source>
        <strain evidence="7">AG</strain>
    </source>
</reference>
<keyword evidence="4" id="KW-0479">Metal-binding</keyword>
<feature type="region of interest" description="Disordered" evidence="5">
    <location>
        <begin position="674"/>
        <end position="705"/>
    </location>
</feature>
<dbReference type="InterPro" id="IPR025239">
    <property type="entry name" value="DUF4187"/>
</dbReference>
<dbReference type="GO" id="GO:0031047">
    <property type="term" value="P:regulatory ncRNA-mediated gene silencing"/>
    <property type="evidence" value="ECO:0007669"/>
    <property type="project" value="UniProtKB-ARBA"/>
</dbReference>
<dbReference type="PROSITE" id="PS50157">
    <property type="entry name" value="ZINC_FINGER_C2H2_2"/>
    <property type="match status" value="1"/>
</dbReference>
<feature type="region of interest" description="Disordered" evidence="5">
    <location>
        <begin position="418"/>
        <end position="441"/>
    </location>
</feature>
<feature type="region of interest" description="Disordered" evidence="5">
    <location>
        <begin position="1"/>
        <end position="127"/>
    </location>
</feature>
<keyword evidence="3" id="KW-0539">Nucleus</keyword>
<dbReference type="PANTHER" id="PTHR13165">
    <property type="entry name" value="ARSENITE-RESISTANCE PROTEIN 2"/>
    <property type="match status" value="1"/>
</dbReference>
<feature type="compositionally biased region" description="Basic and acidic residues" evidence="5">
    <location>
        <begin position="28"/>
        <end position="51"/>
    </location>
</feature>
<evidence type="ECO:0000256" key="5">
    <source>
        <dbReference type="SAM" id="MobiDB-lite"/>
    </source>
</evidence>
<dbReference type="Pfam" id="PF04959">
    <property type="entry name" value="ARS2"/>
    <property type="match status" value="1"/>
</dbReference>
<dbReference type="SMART" id="SM01173">
    <property type="entry name" value="DUF4187"/>
    <property type="match status" value="1"/>
</dbReference>
<organism evidence="7 8">
    <name type="scientific">Umbelopsis ramanniana AG</name>
    <dbReference type="NCBI Taxonomy" id="1314678"/>
    <lineage>
        <taxon>Eukaryota</taxon>
        <taxon>Fungi</taxon>
        <taxon>Fungi incertae sedis</taxon>
        <taxon>Mucoromycota</taxon>
        <taxon>Mucoromycotina</taxon>
        <taxon>Umbelopsidomycetes</taxon>
        <taxon>Umbelopsidales</taxon>
        <taxon>Umbelopsidaceae</taxon>
        <taxon>Umbelopsis</taxon>
    </lineage>
</organism>
<name>A0AAD5E973_UMBRA</name>
<keyword evidence="4" id="KW-0862">Zinc</keyword>
<sequence>MSDRREYSPPRGGQRYSEWSDEEYPQSRGREKFRSERGADKDRSYLEDYERRKRSRHSPSPPEDRRYGRRRLSSFSPEYRGPSRSRSDRHSRGRERERDQDGDHYIPNYDRDGYAPAPKYSQLPENTMQYGYPDMQMLGWQGPGANSPTVDPSQLDYLITFKQYCDYIRSTNPRTHFDDDEYTKKYTVYKEKFNAKQLATFFEQQKDKEWFQEKYHPSLSKKRKEELKHLKQRYYNQYLIDLENGKYDDVRFDEPEGGFKQQDTQMSGTAEGEASEEWEPRLIIKTVPPTIPRNKIVEMCEQVEGFDYLALSEPTPAKKFHRLGWINFKEGTDIKAAFDKLDNQKIDDFTFHLAMNKIQSSQNRVPRHAPEISNTTERIKLDLERAKQVAKNLESELGDNVNGLELVEVRAKRLLEQHDERLQNGENEEDPEGSSSEEKEERWRIKRQLDIILTYLRNAFMFCYYCGLECESFDELGKKCVEPHYRKSALLSGEGSGDPKDAKRVARWAENLDQKIDLKINTPDDRTLEKMGGKVLQKELDAFVEQNVLKEHDAKFKCKVKDCKKAFKGYGYVEKHINMKHPEEVEAIKAEVEFFNNYVLDPNHLLPTSGQQGLPSGNVAGLPLNTSSAPPFMMGVGNGMRMGGGFTPVQAAVMGTPWNQIPRIGFNEQNSWSVMQRRGSRNSASDMHGPGGVPSGASLDMPKDPRQVTSYVDLDAPAEGDSEMSFL</sequence>
<gene>
    <name evidence="7" type="ORF">K450DRAFT_243261</name>
</gene>
<feature type="domain" description="C2H2-type" evidence="6">
    <location>
        <begin position="556"/>
        <end position="586"/>
    </location>
</feature>
<dbReference type="GeneID" id="75914735"/>
<proteinExistence type="inferred from homology"/>
<dbReference type="InterPro" id="IPR007042">
    <property type="entry name" value="SERRATE/Ars2_C"/>
</dbReference>
<dbReference type="RefSeq" id="XP_051444208.1">
    <property type="nucleotide sequence ID" value="XM_051589390.1"/>
</dbReference>
<dbReference type="InterPro" id="IPR039727">
    <property type="entry name" value="SE/Ars2"/>
</dbReference>
<dbReference type="GO" id="GO:0008270">
    <property type="term" value="F:zinc ion binding"/>
    <property type="evidence" value="ECO:0007669"/>
    <property type="project" value="UniProtKB-KW"/>
</dbReference>
<comment type="caution">
    <text evidence="7">The sequence shown here is derived from an EMBL/GenBank/DDBJ whole genome shotgun (WGS) entry which is preliminary data.</text>
</comment>
<dbReference type="Proteomes" id="UP001206595">
    <property type="component" value="Unassembled WGS sequence"/>
</dbReference>
<dbReference type="InterPro" id="IPR021933">
    <property type="entry name" value="SERRATE/Ars2_N"/>
</dbReference>
<accession>A0AAD5E973</accession>
<dbReference type="GO" id="GO:0016604">
    <property type="term" value="C:nuclear body"/>
    <property type="evidence" value="ECO:0007669"/>
    <property type="project" value="TreeGrafter"/>
</dbReference>
<dbReference type="PANTHER" id="PTHR13165:SF0">
    <property type="entry name" value="SERRATE RNA EFFECTOR MOLECULE HOMOLOG"/>
    <property type="match status" value="1"/>
</dbReference>
<evidence type="ECO:0000259" key="6">
    <source>
        <dbReference type="PROSITE" id="PS50157"/>
    </source>
</evidence>
<feature type="compositionally biased region" description="Basic and acidic residues" evidence="5">
    <location>
        <begin position="85"/>
        <end position="113"/>
    </location>
</feature>
<reference evidence="7" key="2">
    <citation type="journal article" date="2022" name="Proc. Natl. Acad. Sci. U.S.A.">
        <title>Diploid-dominant life cycles characterize the early evolution of Fungi.</title>
        <authorList>
            <person name="Amses K.R."/>
            <person name="Simmons D.R."/>
            <person name="Longcore J.E."/>
            <person name="Mondo S.J."/>
            <person name="Seto K."/>
            <person name="Jeronimo G.H."/>
            <person name="Bonds A.E."/>
            <person name="Quandt C.A."/>
            <person name="Davis W.J."/>
            <person name="Chang Y."/>
            <person name="Federici B.A."/>
            <person name="Kuo A."/>
            <person name="LaButti K."/>
            <person name="Pangilinan J."/>
            <person name="Andreopoulos W."/>
            <person name="Tritt A."/>
            <person name="Riley R."/>
            <person name="Hundley H."/>
            <person name="Johnson J."/>
            <person name="Lipzen A."/>
            <person name="Barry K."/>
            <person name="Lang B.F."/>
            <person name="Cuomo C.A."/>
            <person name="Buchler N.E."/>
            <person name="Grigoriev I.V."/>
            <person name="Spatafora J.W."/>
            <person name="Stajich J.E."/>
            <person name="James T.Y."/>
        </authorList>
    </citation>
    <scope>NUCLEOTIDE SEQUENCE</scope>
    <source>
        <strain evidence="7">AG</strain>
    </source>
</reference>
<evidence type="ECO:0000313" key="7">
    <source>
        <dbReference type="EMBL" id="KAI8579204.1"/>
    </source>
</evidence>
<dbReference type="EMBL" id="MU620922">
    <property type="protein sequence ID" value="KAI8579204.1"/>
    <property type="molecule type" value="Genomic_DNA"/>
</dbReference>
<dbReference type="InterPro" id="IPR013087">
    <property type="entry name" value="Znf_C2H2_type"/>
</dbReference>
<dbReference type="Pfam" id="PF13821">
    <property type="entry name" value="DUF4187"/>
    <property type="match status" value="1"/>
</dbReference>
<evidence type="ECO:0000256" key="2">
    <source>
        <dbReference type="ARBA" id="ARBA00005407"/>
    </source>
</evidence>
<keyword evidence="8" id="KW-1185">Reference proteome</keyword>
<dbReference type="GO" id="GO:0016070">
    <property type="term" value="P:RNA metabolic process"/>
    <property type="evidence" value="ECO:0007669"/>
    <property type="project" value="UniProtKB-ARBA"/>
</dbReference>
<evidence type="ECO:0000256" key="3">
    <source>
        <dbReference type="ARBA" id="ARBA00023242"/>
    </source>
</evidence>
<protein>
    <recommendedName>
        <fullName evidence="6">C2H2-type domain-containing protein</fullName>
    </recommendedName>
</protein>
<keyword evidence="4" id="KW-0863">Zinc-finger</keyword>
<feature type="region of interest" description="Disordered" evidence="5">
    <location>
        <begin position="254"/>
        <end position="277"/>
    </location>
</feature>
<evidence type="ECO:0000313" key="8">
    <source>
        <dbReference type="Proteomes" id="UP001206595"/>
    </source>
</evidence>